<proteinExistence type="predicted"/>
<organism evidence="1 2">
    <name type="scientific">Cellulomonas aerilata</name>
    <dbReference type="NCBI Taxonomy" id="515326"/>
    <lineage>
        <taxon>Bacteria</taxon>
        <taxon>Bacillati</taxon>
        <taxon>Actinomycetota</taxon>
        <taxon>Actinomycetes</taxon>
        <taxon>Micrococcales</taxon>
        <taxon>Cellulomonadaceae</taxon>
        <taxon>Cellulomonas</taxon>
    </lineage>
</organism>
<dbReference type="RefSeq" id="WP_146904190.1">
    <property type="nucleotide sequence ID" value="NZ_BAAARM010000004.1"/>
</dbReference>
<protein>
    <recommendedName>
        <fullName evidence="3">Helix-turn-helix domain-containing protein</fullName>
    </recommendedName>
</protein>
<reference evidence="1 2" key="1">
    <citation type="submission" date="2019-07" db="EMBL/GenBank/DDBJ databases">
        <title>Whole genome shotgun sequence of Cellulomonas aerilata NBRC 106308.</title>
        <authorList>
            <person name="Hosoyama A."/>
            <person name="Uohara A."/>
            <person name="Ohji S."/>
            <person name="Ichikawa N."/>
        </authorList>
    </citation>
    <scope>NUCLEOTIDE SEQUENCE [LARGE SCALE GENOMIC DNA]</scope>
    <source>
        <strain evidence="1 2">NBRC 106308</strain>
    </source>
</reference>
<evidence type="ECO:0000313" key="2">
    <source>
        <dbReference type="Proteomes" id="UP000321181"/>
    </source>
</evidence>
<accession>A0A512DDD0</accession>
<comment type="caution">
    <text evidence="1">The sequence shown here is derived from an EMBL/GenBank/DDBJ whole genome shotgun (WGS) entry which is preliminary data.</text>
</comment>
<keyword evidence="2" id="KW-1185">Reference proteome</keyword>
<gene>
    <name evidence="1" type="ORF">CAE01nite_22090</name>
</gene>
<dbReference type="AlphaFoldDB" id="A0A512DDD0"/>
<dbReference type="OrthoDB" id="372124at85006"/>
<evidence type="ECO:0000313" key="1">
    <source>
        <dbReference type="EMBL" id="GEO34484.1"/>
    </source>
</evidence>
<sequence>MPTDRPAGTGTPAGDLSLRDAALLYAVALRTLRTRVRCGQIPGYKVRGIRGHEWRVSRDALDISGLAARPAVTTAAGERPGRVAALELELELARLALRAESARADRADQELGFALLECGRLRAALRRAESMLGSTVAARP</sequence>
<dbReference type="Proteomes" id="UP000321181">
    <property type="component" value="Unassembled WGS sequence"/>
</dbReference>
<evidence type="ECO:0008006" key="3">
    <source>
        <dbReference type="Google" id="ProtNLM"/>
    </source>
</evidence>
<dbReference type="EMBL" id="BJYY01000014">
    <property type="protein sequence ID" value="GEO34484.1"/>
    <property type="molecule type" value="Genomic_DNA"/>
</dbReference>
<name>A0A512DDD0_9CELL</name>